<dbReference type="AlphaFoldDB" id="A0A7J7JYD9"/>
<sequence length="370" mass="43040">MAELTEEEVKNLFGEFKRVLRQGGAFSAEPLNNMIKRTSDRPDHNFLTNLRNAAKNTASISDYLFIKYKGTESQPTEGEGGLLPELYSLVEKELDSLLENGICPNYDLEKEKDKNDQEVWELIVWSAELWFLWKLQKCEHDSVKRFIESNVENLSREFFYLRYDKDEPRFEVLAEKDCVDIMKKLLCPELGVTSSLQEYFDEKSNVIRFCKTPMSQNMIKIVAPHSKKFYIIPRPSERNNFAKMYGIIVRGFFKPDQADYFEAEQQAGTAIEAAFNIANIKIIDSKDHPYIFESEHFSTKLCKWVEDELKVITNDCSLLILAVFCHGIYGHLSHKVGEEWRRLKIEDLFKLFEKFDGLKGIPKVSKLFAC</sequence>
<reference evidence="1" key="1">
    <citation type="submission" date="2020-06" db="EMBL/GenBank/DDBJ databases">
        <title>Draft genome of Bugula neritina, a colonial animal packing powerful symbionts and potential medicines.</title>
        <authorList>
            <person name="Rayko M."/>
        </authorList>
    </citation>
    <scope>NUCLEOTIDE SEQUENCE [LARGE SCALE GENOMIC DNA]</scope>
    <source>
        <strain evidence="1">Kwan_BN1</strain>
    </source>
</reference>
<keyword evidence="2" id="KW-1185">Reference proteome</keyword>
<proteinExistence type="predicted"/>
<evidence type="ECO:0000313" key="2">
    <source>
        <dbReference type="Proteomes" id="UP000593567"/>
    </source>
</evidence>
<protein>
    <submittedName>
        <fullName evidence="1">Uncharacterized protein</fullName>
    </submittedName>
</protein>
<dbReference type="Proteomes" id="UP000593567">
    <property type="component" value="Unassembled WGS sequence"/>
</dbReference>
<name>A0A7J7JYD9_BUGNE</name>
<dbReference type="EMBL" id="VXIV02001713">
    <property type="protein sequence ID" value="KAF6030356.1"/>
    <property type="molecule type" value="Genomic_DNA"/>
</dbReference>
<organism evidence="1 2">
    <name type="scientific">Bugula neritina</name>
    <name type="common">Brown bryozoan</name>
    <name type="synonym">Sertularia neritina</name>
    <dbReference type="NCBI Taxonomy" id="10212"/>
    <lineage>
        <taxon>Eukaryota</taxon>
        <taxon>Metazoa</taxon>
        <taxon>Spiralia</taxon>
        <taxon>Lophotrochozoa</taxon>
        <taxon>Bryozoa</taxon>
        <taxon>Gymnolaemata</taxon>
        <taxon>Cheilostomatida</taxon>
        <taxon>Flustrina</taxon>
        <taxon>Buguloidea</taxon>
        <taxon>Bugulidae</taxon>
        <taxon>Bugula</taxon>
    </lineage>
</organism>
<evidence type="ECO:0000313" key="1">
    <source>
        <dbReference type="EMBL" id="KAF6030356.1"/>
    </source>
</evidence>
<gene>
    <name evidence="1" type="ORF">EB796_011341</name>
</gene>
<comment type="caution">
    <text evidence="1">The sequence shown here is derived from an EMBL/GenBank/DDBJ whole genome shotgun (WGS) entry which is preliminary data.</text>
</comment>
<accession>A0A7J7JYD9</accession>